<accession>U2Z2Z8</accession>
<proteinExistence type="predicted"/>
<dbReference type="STRING" id="1337093.MBELCI_1797"/>
<keyword evidence="1" id="KW-0472">Membrane</keyword>
<dbReference type="AlphaFoldDB" id="U2Z2Z8"/>
<dbReference type="Proteomes" id="UP000016566">
    <property type="component" value="Unassembled WGS sequence"/>
</dbReference>
<dbReference type="eggNOG" id="ENOG5032ZZI">
    <property type="taxonomic scope" value="Bacteria"/>
</dbReference>
<dbReference type="InterPro" id="IPR045519">
    <property type="entry name" value="DUF6476"/>
</dbReference>
<evidence type="ECO:0000256" key="1">
    <source>
        <dbReference type="SAM" id="Phobius"/>
    </source>
</evidence>
<dbReference type="EMBL" id="BATB01000020">
    <property type="protein sequence ID" value="GAD55745.1"/>
    <property type="molecule type" value="Genomic_DNA"/>
</dbReference>
<keyword evidence="1" id="KW-1133">Transmembrane helix</keyword>
<comment type="caution">
    <text evidence="2">The sequence shown here is derived from an EMBL/GenBank/DDBJ whole genome shotgun (WGS) entry which is preliminary data.</text>
</comment>
<keyword evidence="1" id="KW-0812">Transmembrane</keyword>
<dbReference type="OrthoDB" id="7872651at2"/>
<protein>
    <submittedName>
        <fullName evidence="2">Uncharacterized protein</fullName>
    </submittedName>
</protein>
<dbReference type="RefSeq" id="WP_021693847.1">
    <property type="nucleotide sequence ID" value="NZ_BATB01000020.1"/>
</dbReference>
<feature type="transmembrane region" description="Helical" evidence="1">
    <location>
        <begin position="21"/>
        <end position="43"/>
    </location>
</feature>
<name>U2Z2Z8_9RHOB</name>
<reference evidence="2" key="1">
    <citation type="journal article" date="2013" name="Genome Announc.">
        <title>Draft Genome Sequence of Loktanella cinnabarina LL-001T, Isolated from Deep-Sea Floor Sediment.</title>
        <authorList>
            <person name="Nishi S."/>
            <person name="Tsubouchi T."/>
            <person name="Takaki Y."/>
            <person name="Koyanagi R."/>
            <person name="Satoh N."/>
            <person name="Maruyama T."/>
            <person name="Hatada Y."/>
        </authorList>
    </citation>
    <scope>NUCLEOTIDE SEQUENCE [LARGE SCALE GENOMIC DNA]</scope>
    <source>
        <strain evidence="2">LL-001</strain>
    </source>
</reference>
<evidence type="ECO:0000313" key="3">
    <source>
        <dbReference type="Proteomes" id="UP000016566"/>
    </source>
</evidence>
<keyword evidence="3" id="KW-1185">Reference proteome</keyword>
<dbReference type="Pfam" id="PF20082">
    <property type="entry name" value="DUF6476"/>
    <property type="match status" value="1"/>
</dbReference>
<sequence>MKAPETDGPVLIPPELKWLKWLVIALAGVMIAGFLVLIAAIVIRLDTAPQPAALPLPESLALPDDAEAMAFTQGGDWIAVVTTDDRVLIYGRDGALRQSMKIDRAD</sequence>
<gene>
    <name evidence="2" type="ORF">MBELCI_1797</name>
</gene>
<organism evidence="2 3">
    <name type="scientific">Limimaricola cinnabarinus LL-001</name>
    <dbReference type="NCBI Taxonomy" id="1337093"/>
    <lineage>
        <taxon>Bacteria</taxon>
        <taxon>Pseudomonadati</taxon>
        <taxon>Pseudomonadota</taxon>
        <taxon>Alphaproteobacteria</taxon>
        <taxon>Rhodobacterales</taxon>
        <taxon>Paracoccaceae</taxon>
        <taxon>Limimaricola</taxon>
    </lineage>
</organism>
<evidence type="ECO:0000313" key="2">
    <source>
        <dbReference type="EMBL" id="GAD55745.1"/>
    </source>
</evidence>